<dbReference type="SUPFAM" id="SSF52540">
    <property type="entry name" value="P-loop containing nucleoside triphosphate hydrolases"/>
    <property type="match status" value="2"/>
</dbReference>
<dbReference type="SUPFAM" id="SSF90123">
    <property type="entry name" value="ABC transporter transmembrane region"/>
    <property type="match status" value="2"/>
</dbReference>
<evidence type="ECO:0000256" key="2">
    <source>
        <dbReference type="ARBA" id="ARBA00022448"/>
    </source>
</evidence>
<evidence type="ECO:0000256" key="4">
    <source>
        <dbReference type="ARBA" id="ARBA00022737"/>
    </source>
</evidence>
<dbReference type="InterPro" id="IPR003439">
    <property type="entry name" value="ABC_transporter-like_ATP-bd"/>
</dbReference>
<dbReference type="GO" id="GO:0000329">
    <property type="term" value="C:fungal-type vacuole membrane"/>
    <property type="evidence" value="ECO:0007669"/>
    <property type="project" value="UniProtKB-ARBA"/>
</dbReference>
<dbReference type="EMBL" id="QEAQ01000010">
    <property type="protein sequence ID" value="TPX61096.1"/>
    <property type="molecule type" value="Genomic_DNA"/>
</dbReference>
<evidence type="ECO:0000256" key="5">
    <source>
        <dbReference type="ARBA" id="ARBA00022741"/>
    </source>
</evidence>
<organism evidence="14 15">
    <name type="scientific">Powellomyces hirtus</name>
    <dbReference type="NCBI Taxonomy" id="109895"/>
    <lineage>
        <taxon>Eukaryota</taxon>
        <taxon>Fungi</taxon>
        <taxon>Fungi incertae sedis</taxon>
        <taxon>Chytridiomycota</taxon>
        <taxon>Chytridiomycota incertae sedis</taxon>
        <taxon>Chytridiomycetes</taxon>
        <taxon>Spizellomycetales</taxon>
        <taxon>Powellomycetaceae</taxon>
        <taxon>Powellomyces</taxon>
    </lineage>
</organism>
<dbReference type="FunFam" id="1.20.1560.10:FF:000010">
    <property type="entry name" value="Multidrug resistance-associated ABC transporter"/>
    <property type="match status" value="1"/>
</dbReference>
<evidence type="ECO:0000256" key="1">
    <source>
        <dbReference type="ARBA" id="ARBA00004128"/>
    </source>
</evidence>
<feature type="transmembrane region" description="Helical" evidence="11">
    <location>
        <begin position="343"/>
        <end position="368"/>
    </location>
</feature>
<keyword evidence="15" id="KW-1185">Reference proteome</keyword>
<feature type="transmembrane region" description="Helical" evidence="11">
    <location>
        <begin position="158"/>
        <end position="179"/>
    </location>
</feature>
<dbReference type="Proteomes" id="UP000318582">
    <property type="component" value="Unassembled WGS sequence"/>
</dbReference>
<feature type="compositionally biased region" description="Basic and acidic residues" evidence="10">
    <location>
        <begin position="462"/>
        <end position="471"/>
    </location>
</feature>
<feature type="region of interest" description="Disordered" evidence="10">
    <location>
        <begin position="462"/>
        <end position="504"/>
    </location>
</feature>
<dbReference type="InterPro" id="IPR036640">
    <property type="entry name" value="ABC1_TM_sf"/>
</dbReference>
<dbReference type="InterPro" id="IPR011527">
    <property type="entry name" value="ABC1_TM_dom"/>
</dbReference>
<feature type="transmembrane region" description="Helical" evidence="11">
    <location>
        <begin position="894"/>
        <end position="917"/>
    </location>
</feature>
<feature type="region of interest" description="Disordered" evidence="10">
    <location>
        <begin position="726"/>
        <end position="754"/>
    </location>
</feature>
<evidence type="ECO:0000313" key="15">
    <source>
        <dbReference type="Proteomes" id="UP000318582"/>
    </source>
</evidence>
<feature type="transmembrane region" description="Helical" evidence="11">
    <location>
        <begin position="233"/>
        <end position="258"/>
    </location>
</feature>
<sequence>MDASRKSDAKSFQVHDVAQVPDVADSSPPPQQRYIVTAFKNPFTFIWVSWLSPLMTLGYKKTLDPEDMYLIPEGNAAADMAKILEPFWAKAEAHRNDPEKNPRPSLFKIVFTPFWRRWVFAICLNLMAVGCELAVPVFLKQILLFLTPAGAPGRGELFLDSGIGLAICIFLLQAGLSVFQRTAEQLVREVIMNVRTIIIGSVYEKSLRLSGEASREFTNGSVMNMINVDSETIMVAIFFMNFLVGSPFQVIIAIGLLFQNLGVLPVLASIAVMVFLVAIQAPFMVYAKRSRVTILSAGDVRVAGVREILYGIKIIKLRAWEEFFVDKVAKLRQKQLTALKGSYVAFGGFITLAQLTPIMMPIAAFIVYSAKNGGVDATVVFPAIVLFNILIAPMLDLPQGLSFIIAATVSWKRINKLLQASESKPLQITPVTSGSTTKGPGDDIVISDATYKWEVVLATEKDKDKKETRKEKKERKRSASSSKAKSEANSSPPDSSSAEGSAETLVEEKKEIEPLFRNLNLTFQKGALTAVVGAVGSGKSSLLGAIIGEMTQLSGKTSIHGSIAYSAQQPWIQTGSVKDNIVFQHAYDERRLSEAVRVCGLESDVRQLSAGMDTEIGEKGVNLSGGQKARVALARAVYEDCDIYLLDDPISALDAQVGAKVYSECIKGSLAGKTRVLVTHHLHLLQDVDRIVVLEDGAVAEEGTFQTLLAKNGLFTELMKDYHLDDPEQEEEEKVEVEKAQAAKSDEKEKPNGAGGLIAEEERVQGAVQWPTYKAYLTGAGGVTYVFAVVSMSAIAQGVTIMSQYWLSWWSERKLDIGDSSYLLGYAMLGIGIAVTTTLVNVALFFGNYAVAKSIHHRAFKQLLRSPMGFFDTQPIGRLLNRFTKDIDSVDQRLWGDILTLCISVSQIVGAIVLLAIVSPYMLIPFVPVVTLYFYVLRYYRATFRELKRLDSVLRSPLYAQVSESLTGISTIRAYKAEDRFIQRQRALIDVSNSPYYLMFSATVWIGIRIELVSCLIVFALAMLGVEGVIAAPLVGLAFTYAVPLTQFINMLLRSFASLESDMNSIERLEEYAVDIAEEAPAYQANDPAPGVWPTTGAIDISHLELRYPSRPDHAVIQDLSLSVKPGEKVGIVGRTGSGKSTLLTALFRMVEPSQGSITIDGQDISKLGLCTLRRAVDIIPQDPTLFTGTIRNNLDVESQHSDAEIWELLDRINLKTYVTSLPEKLDAPVAEQGENLSVGQRQLICLGRAMLKKPSILVMDEATAAIDGAADERIQSLIRSQFSTSTILCIAHRLNTIADFDRVLVMDGGRKAEFDTPHKLFQNPHSLFSQLADATGVANSQLLRQVAAEHDRQTTLGKEQRATN</sequence>
<evidence type="ECO:0000259" key="13">
    <source>
        <dbReference type="PROSITE" id="PS50929"/>
    </source>
</evidence>
<keyword evidence="2" id="KW-0813">Transport</keyword>
<dbReference type="GO" id="GO:0005524">
    <property type="term" value="F:ATP binding"/>
    <property type="evidence" value="ECO:0007669"/>
    <property type="project" value="UniProtKB-KW"/>
</dbReference>
<dbReference type="Gene3D" id="1.20.1560.10">
    <property type="entry name" value="ABC transporter type 1, transmembrane domain"/>
    <property type="match status" value="2"/>
</dbReference>
<dbReference type="FunFam" id="3.40.50.300:FF:000630">
    <property type="entry name" value="ATP-binding cassette (ABC) transporter, putative"/>
    <property type="match status" value="1"/>
</dbReference>
<evidence type="ECO:0008006" key="16">
    <source>
        <dbReference type="Google" id="ProtNLM"/>
    </source>
</evidence>
<dbReference type="PROSITE" id="PS50929">
    <property type="entry name" value="ABC_TM1F"/>
    <property type="match status" value="2"/>
</dbReference>
<dbReference type="Pfam" id="PF00005">
    <property type="entry name" value="ABC_tran"/>
    <property type="match status" value="2"/>
</dbReference>
<dbReference type="PROSITE" id="PS00211">
    <property type="entry name" value="ABC_TRANSPORTER_1"/>
    <property type="match status" value="2"/>
</dbReference>
<feature type="transmembrane region" description="Helical" evidence="11">
    <location>
        <begin position="264"/>
        <end position="286"/>
    </location>
</feature>
<dbReference type="CDD" id="cd18579">
    <property type="entry name" value="ABC_6TM_ABCC_D1"/>
    <property type="match status" value="1"/>
</dbReference>
<dbReference type="SMART" id="SM00382">
    <property type="entry name" value="AAA"/>
    <property type="match status" value="2"/>
</dbReference>
<dbReference type="CDD" id="cd03250">
    <property type="entry name" value="ABCC_MRP_domain1"/>
    <property type="match status" value="1"/>
</dbReference>
<evidence type="ECO:0000256" key="8">
    <source>
        <dbReference type="ARBA" id="ARBA00023136"/>
    </source>
</evidence>
<dbReference type="FunFam" id="3.40.50.300:FF:000997">
    <property type="entry name" value="Multidrug resistance-associated protein 1"/>
    <property type="match status" value="1"/>
</dbReference>
<feature type="transmembrane region" description="Helical" evidence="11">
    <location>
        <begin position="996"/>
        <end position="1024"/>
    </location>
</feature>
<evidence type="ECO:0000313" key="14">
    <source>
        <dbReference type="EMBL" id="TPX61096.1"/>
    </source>
</evidence>
<feature type="compositionally biased region" description="Basic and acidic residues" evidence="10">
    <location>
        <begin position="736"/>
        <end position="751"/>
    </location>
</feature>
<dbReference type="Gene3D" id="3.40.50.300">
    <property type="entry name" value="P-loop containing nucleotide triphosphate hydrolases"/>
    <property type="match status" value="2"/>
</dbReference>
<dbReference type="CDD" id="cd18606">
    <property type="entry name" value="ABC_6TM_YOR1_D2_like"/>
    <property type="match status" value="1"/>
</dbReference>
<dbReference type="InterPro" id="IPR050173">
    <property type="entry name" value="ABC_transporter_C-like"/>
</dbReference>
<accession>A0A507EBE7</accession>
<dbReference type="Pfam" id="PF00664">
    <property type="entry name" value="ABC_membrane"/>
    <property type="match status" value="2"/>
</dbReference>
<evidence type="ECO:0000256" key="6">
    <source>
        <dbReference type="ARBA" id="ARBA00022840"/>
    </source>
</evidence>
<keyword evidence="8 11" id="KW-0472">Membrane</keyword>
<feature type="domain" description="ABC transmembrane type-1" evidence="13">
    <location>
        <begin position="787"/>
        <end position="1061"/>
    </location>
</feature>
<dbReference type="PANTHER" id="PTHR24223:SF443">
    <property type="entry name" value="MULTIDRUG-RESISTANCE LIKE PROTEIN 1, ISOFORM I"/>
    <property type="match status" value="1"/>
</dbReference>
<feature type="transmembrane region" description="Helical" evidence="11">
    <location>
        <begin position="826"/>
        <end position="851"/>
    </location>
</feature>
<dbReference type="CDD" id="cd03244">
    <property type="entry name" value="ABCC_MRP_domain2"/>
    <property type="match status" value="1"/>
</dbReference>
<comment type="subcellular location">
    <subcellularLocation>
        <location evidence="1">Vacuole membrane</location>
        <topology evidence="1">Multi-pass membrane protein</topology>
    </subcellularLocation>
</comment>
<dbReference type="GO" id="GO:0016887">
    <property type="term" value="F:ATP hydrolysis activity"/>
    <property type="evidence" value="ECO:0007669"/>
    <property type="project" value="InterPro"/>
</dbReference>
<comment type="caution">
    <text evidence="14">The sequence shown here is derived from an EMBL/GenBank/DDBJ whole genome shotgun (WGS) entry which is preliminary data.</text>
</comment>
<feature type="compositionally biased region" description="Low complexity" evidence="10">
    <location>
        <begin position="479"/>
        <end position="503"/>
    </location>
</feature>
<feature type="transmembrane region" description="Helical" evidence="11">
    <location>
        <begin position="380"/>
        <end position="409"/>
    </location>
</feature>
<keyword evidence="3 11" id="KW-0812">Transmembrane</keyword>
<protein>
    <recommendedName>
        <fullName evidence="16">P-loop containing nucleoside triphosphate hydrolase protein</fullName>
    </recommendedName>
</protein>
<keyword evidence="6" id="KW-0067">ATP-binding</keyword>
<evidence type="ECO:0000259" key="12">
    <source>
        <dbReference type="PROSITE" id="PS50893"/>
    </source>
</evidence>
<dbReference type="InterPro" id="IPR027417">
    <property type="entry name" value="P-loop_NTPase"/>
</dbReference>
<evidence type="ECO:0000256" key="3">
    <source>
        <dbReference type="ARBA" id="ARBA00022692"/>
    </source>
</evidence>
<keyword evidence="7 11" id="KW-1133">Transmembrane helix</keyword>
<feature type="domain" description="ABC transporter" evidence="12">
    <location>
        <begin position="500"/>
        <end position="721"/>
    </location>
</feature>
<proteinExistence type="predicted"/>
<dbReference type="STRING" id="109895.A0A507EBE7"/>
<evidence type="ECO:0000256" key="11">
    <source>
        <dbReference type="SAM" id="Phobius"/>
    </source>
</evidence>
<evidence type="ECO:0000256" key="10">
    <source>
        <dbReference type="SAM" id="MobiDB-lite"/>
    </source>
</evidence>
<name>A0A507EBE7_9FUNG</name>
<keyword evidence="4" id="KW-0677">Repeat</keyword>
<feature type="transmembrane region" description="Helical" evidence="11">
    <location>
        <begin position="118"/>
        <end position="138"/>
    </location>
</feature>
<feature type="transmembrane region" description="Helical" evidence="11">
    <location>
        <begin position="783"/>
        <end position="806"/>
    </location>
</feature>
<feature type="domain" description="ABC transporter" evidence="12">
    <location>
        <begin position="1099"/>
        <end position="1334"/>
    </location>
</feature>
<dbReference type="InterPro" id="IPR017871">
    <property type="entry name" value="ABC_transporter-like_CS"/>
</dbReference>
<keyword evidence="9" id="KW-0325">Glycoprotein</keyword>
<keyword evidence="5" id="KW-0547">Nucleotide-binding</keyword>
<dbReference type="PANTHER" id="PTHR24223">
    <property type="entry name" value="ATP-BINDING CASSETTE SUB-FAMILY C"/>
    <property type="match status" value="1"/>
</dbReference>
<dbReference type="PROSITE" id="PS50893">
    <property type="entry name" value="ABC_TRANSPORTER_2"/>
    <property type="match status" value="2"/>
</dbReference>
<evidence type="ECO:0000256" key="9">
    <source>
        <dbReference type="ARBA" id="ARBA00023180"/>
    </source>
</evidence>
<dbReference type="GO" id="GO:0140359">
    <property type="term" value="F:ABC-type transporter activity"/>
    <property type="evidence" value="ECO:0007669"/>
    <property type="project" value="InterPro"/>
</dbReference>
<dbReference type="InterPro" id="IPR003593">
    <property type="entry name" value="AAA+_ATPase"/>
</dbReference>
<feature type="domain" description="ABC transmembrane type-1" evidence="13">
    <location>
        <begin position="119"/>
        <end position="406"/>
    </location>
</feature>
<reference evidence="14 15" key="1">
    <citation type="journal article" date="2019" name="Sci. Rep.">
        <title>Comparative genomics of chytrid fungi reveal insights into the obligate biotrophic and pathogenic lifestyle of Synchytrium endobioticum.</title>
        <authorList>
            <person name="van de Vossenberg B.T.L.H."/>
            <person name="Warris S."/>
            <person name="Nguyen H.D.T."/>
            <person name="van Gent-Pelzer M.P.E."/>
            <person name="Joly D.L."/>
            <person name="van de Geest H.C."/>
            <person name="Bonants P.J.M."/>
            <person name="Smith D.S."/>
            <person name="Levesque C.A."/>
            <person name="van der Lee T.A.J."/>
        </authorList>
    </citation>
    <scope>NUCLEOTIDE SEQUENCE [LARGE SCALE GENOMIC DNA]</scope>
    <source>
        <strain evidence="14 15">CBS 809.83</strain>
    </source>
</reference>
<evidence type="ECO:0000256" key="7">
    <source>
        <dbReference type="ARBA" id="ARBA00022989"/>
    </source>
</evidence>
<dbReference type="InterPro" id="IPR044746">
    <property type="entry name" value="ABCC_6TM_D1"/>
</dbReference>
<feature type="transmembrane region" description="Helical" evidence="11">
    <location>
        <begin position="923"/>
        <end position="940"/>
    </location>
</feature>
<gene>
    <name evidence="14" type="ORF">PhCBS80983_g01343</name>
</gene>